<dbReference type="EMBL" id="JARAKH010000011">
    <property type="protein sequence ID" value="KAK8399806.1"/>
    <property type="molecule type" value="Genomic_DNA"/>
</dbReference>
<name>A0AAW0UK23_SCYPA</name>
<dbReference type="Proteomes" id="UP001487740">
    <property type="component" value="Unassembled WGS sequence"/>
</dbReference>
<dbReference type="AlphaFoldDB" id="A0AAW0UK23"/>
<keyword evidence="2" id="KW-1185">Reference proteome</keyword>
<evidence type="ECO:0000313" key="1">
    <source>
        <dbReference type="EMBL" id="KAK8399806.1"/>
    </source>
</evidence>
<proteinExistence type="predicted"/>
<sequence>MKEGRKWWRQEGSVEMTPGRNCGNDARKRGRRLLCAQSSDILRWNHRHDRKALERQRTADCLSDGCVMWAAGRAGGSGVQNPKFGVRQVTVWAGQREALYGLPCSSLSVWTWHMAVSIAGRSGVSMAERI</sequence>
<organism evidence="1 2">
    <name type="scientific">Scylla paramamosain</name>
    <name type="common">Mud crab</name>
    <dbReference type="NCBI Taxonomy" id="85552"/>
    <lineage>
        <taxon>Eukaryota</taxon>
        <taxon>Metazoa</taxon>
        <taxon>Ecdysozoa</taxon>
        <taxon>Arthropoda</taxon>
        <taxon>Crustacea</taxon>
        <taxon>Multicrustacea</taxon>
        <taxon>Malacostraca</taxon>
        <taxon>Eumalacostraca</taxon>
        <taxon>Eucarida</taxon>
        <taxon>Decapoda</taxon>
        <taxon>Pleocyemata</taxon>
        <taxon>Brachyura</taxon>
        <taxon>Eubrachyura</taxon>
        <taxon>Portunoidea</taxon>
        <taxon>Portunidae</taxon>
        <taxon>Portuninae</taxon>
        <taxon>Scylla</taxon>
    </lineage>
</organism>
<protein>
    <submittedName>
        <fullName evidence="1">Uncharacterized protein</fullName>
    </submittedName>
</protein>
<evidence type="ECO:0000313" key="2">
    <source>
        <dbReference type="Proteomes" id="UP001487740"/>
    </source>
</evidence>
<reference evidence="1 2" key="1">
    <citation type="submission" date="2023-03" db="EMBL/GenBank/DDBJ databases">
        <title>High-quality genome of Scylla paramamosain provides insights in environmental adaptation.</title>
        <authorList>
            <person name="Zhang L."/>
        </authorList>
    </citation>
    <scope>NUCLEOTIDE SEQUENCE [LARGE SCALE GENOMIC DNA]</scope>
    <source>
        <strain evidence="1">LZ_2023a</strain>
        <tissue evidence="1">Muscle</tissue>
    </source>
</reference>
<comment type="caution">
    <text evidence="1">The sequence shown here is derived from an EMBL/GenBank/DDBJ whole genome shotgun (WGS) entry which is preliminary data.</text>
</comment>
<gene>
    <name evidence="1" type="ORF">O3P69_003678</name>
</gene>
<accession>A0AAW0UK23</accession>